<reference evidence="3" key="2">
    <citation type="submission" date="2015-01" db="EMBL/GenBank/DDBJ databases">
        <title>Evolutionary Origins and Diversification of the Mycorrhizal Mutualists.</title>
        <authorList>
            <consortium name="DOE Joint Genome Institute"/>
            <consortium name="Mycorrhizal Genomics Consortium"/>
            <person name="Kohler A."/>
            <person name="Kuo A."/>
            <person name="Nagy L.G."/>
            <person name="Floudas D."/>
            <person name="Copeland A."/>
            <person name="Barry K.W."/>
            <person name="Cichocki N."/>
            <person name="Veneault-Fourrey C."/>
            <person name="LaButti K."/>
            <person name="Lindquist E.A."/>
            <person name="Lipzen A."/>
            <person name="Lundell T."/>
            <person name="Morin E."/>
            <person name="Murat C."/>
            <person name="Riley R."/>
            <person name="Ohm R."/>
            <person name="Sun H."/>
            <person name="Tunlid A."/>
            <person name="Henrissat B."/>
            <person name="Grigoriev I.V."/>
            <person name="Hibbett D.S."/>
            <person name="Martin F."/>
        </authorList>
    </citation>
    <scope>NUCLEOTIDE SEQUENCE [LARGE SCALE GENOMIC DNA]</scope>
    <source>
        <strain evidence="3">Marx 270</strain>
    </source>
</reference>
<evidence type="ECO:0000313" key="2">
    <source>
        <dbReference type="EMBL" id="KIO10170.1"/>
    </source>
</evidence>
<feature type="compositionally biased region" description="Basic and acidic residues" evidence="1">
    <location>
        <begin position="28"/>
        <end position="57"/>
    </location>
</feature>
<dbReference type="AlphaFoldDB" id="A0A0C3P9F3"/>
<evidence type="ECO:0000313" key="3">
    <source>
        <dbReference type="Proteomes" id="UP000054217"/>
    </source>
</evidence>
<dbReference type="InParanoid" id="A0A0C3P9F3"/>
<gene>
    <name evidence="2" type="ORF">M404DRAFT_996118</name>
</gene>
<feature type="region of interest" description="Disordered" evidence="1">
    <location>
        <begin position="1"/>
        <end position="66"/>
    </location>
</feature>
<name>A0A0C3P9F3_PISTI</name>
<accession>A0A0C3P9F3</accession>
<reference evidence="2 3" key="1">
    <citation type="submission" date="2014-04" db="EMBL/GenBank/DDBJ databases">
        <authorList>
            <consortium name="DOE Joint Genome Institute"/>
            <person name="Kuo A."/>
            <person name="Kohler A."/>
            <person name="Costa M.D."/>
            <person name="Nagy L.G."/>
            <person name="Floudas D."/>
            <person name="Copeland A."/>
            <person name="Barry K.W."/>
            <person name="Cichocki N."/>
            <person name="Veneault-Fourrey C."/>
            <person name="LaButti K."/>
            <person name="Lindquist E.A."/>
            <person name="Lipzen A."/>
            <person name="Lundell T."/>
            <person name="Morin E."/>
            <person name="Murat C."/>
            <person name="Sun H."/>
            <person name="Tunlid A."/>
            <person name="Henrissat B."/>
            <person name="Grigoriev I.V."/>
            <person name="Hibbett D.S."/>
            <person name="Martin F."/>
            <person name="Nordberg H.P."/>
            <person name="Cantor M.N."/>
            <person name="Hua S.X."/>
        </authorList>
    </citation>
    <scope>NUCLEOTIDE SEQUENCE [LARGE SCALE GENOMIC DNA]</scope>
    <source>
        <strain evidence="2 3">Marx 270</strain>
    </source>
</reference>
<protein>
    <submittedName>
        <fullName evidence="2">Uncharacterized protein</fullName>
    </submittedName>
</protein>
<sequence length="66" mass="7719">MRVPAFAQPRQVRPRPTRKSREIILLSERSDNYEGRCKQEPRKDGRKQSEGRKEESQASHAVNTKL</sequence>
<proteinExistence type="predicted"/>
<keyword evidence="3" id="KW-1185">Reference proteome</keyword>
<organism evidence="2 3">
    <name type="scientific">Pisolithus tinctorius Marx 270</name>
    <dbReference type="NCBI Taxonomy" id="870435"/>
    <lineage>
        <taxon>Eukaryota</taxon>
        <taxon>Fungi</taxon>
        <taxon>Dikarya</taxon>
        <taxon>Basidiomycota</taxon>
        <taxon>Agaricomycotina</taxon>
        <taxon>Agaricomycetes</taxon>
        <taxon>Agaricomycetidae</taxon>
        <taxon>Boletales</taxon>
        <taxon>Sclerodermatineae</taxon>
        <taxon>Pisolithaceae</taxon>
        <taxon>Pisolithus</taxon>
    </lineage>
</organism>
<dbReference type="Proteomes" id="UP000054217">
    <property type="component" value="Unassembled WGS sequence"/>
</dbReference>
<dbReference type="HOGENOM" id="CLU_2832180_0_0_1"/>
<evidence type="ECO:0000256" key="1">
    <source>
        <dbReference type="SAM" id="MobiDB-lite"/>
    </source>
</evidence>
<dbReference type="EMBL" id="KN831953">
    <property type="protein sequence ID" value="KIO10170.1"/>
    <property type="molecule type" value="Genomic_DNA"/>
</dbReference>